<protein>
    <submittedName>
        <fullName evidence="2">SpoVA/SpoVAEb family sporulation membrane protein</fullName>
    </submittedName>
</protein>
<keyword evidence="1" id="KW-0812">Transmembrane</keyword>
<sequence length="89" mass="9549">MPLRYTAAHPCNLIIANFNIVGTDTVIFSFCSLTLGIHCYTCALGFRREGLILGLAAKLFSIAGPVIVCGLAASVVYGIILVICQQFIR</sequence>
<evidence type="ECO:0000313" key="3">
    <source>
        <dbReference type="Proteomes" id="UP000824002"/>
    </source>
</evidence>
<evidence type="ECO:0000313" key="2">
    <source>
        <dbReference type="EMBL" id="HIS76383.1"/>
    </source>
</evidence>
<keyword evidence="1" id="KW-1133">Transmembrane helix</keyword>
<name>A0A9D1FMX3_9FIRM</name>
<gene>
    <name evidence="2" type="ORF">IAB51_06160</name>
</gene>
<reference evidence="2" key="2">
    <citation type="journal article" date="2021" name="PeerJ">
        <title>Extensive microbial diversity within the chicken gut microbiome revealed by metagenomics and culture.</title>
        <authorList>
            <person name="Gilroy R."/>
            <person name="Ravi A."/>
            <person name="Getino M."/>
            <person name="Pursley I."/>
            <person name="Horton D.L."/>
            <person name="Alikhan N.F."/>
            <person name="Baker D."/>
            <person name="Gharbi K."/>
            <person name="Hall N."/>
            <person name="Watson M."/>
            <person name="Adriaenssens E.M."/>
            <person name="Foster-Nyarko E."/>
            <person name="Jarju S."/>
            <person name="Secka A."/>
            <person name="Antonio M."/>
            <person name="Oren A."/>
            <person name="Chaudhuri R.R."/>
            <person name="La Ragione R."/>
            <person name="Hildebrand F."/>
            <person name="Pallen M.J."/>
        </authorList>
    </citation>
    <scope>NUCLEOTIDE SEQUENCE</scope>
    <source>
        <strain evidence="2">CHK199-13235</strain>
    </source>
</reference>
<dbReference type="Proteomes" id="UP000824002">
    <property type="component" value="Unassembled WGS sequence"/>
</dbReference>
<dbReference type="InterPro" id="IPR005562">
    <property type="entry name" value="SpoVA"/>
</dbReference>
<keyword evidence="1" id="KW-0472">Membrane</keyword>
<evidence type="ECO:0000256" key="1">
    <source>
        <dbReference type="SAM" id="Phobius"/>
    </source>
</evidence>
<accession>A0A9D1FMX3</accession>
<reference evidence="2" key="1">
    <citation type="submission" date="2020-10" db="EMBL/GenBank/DDBJ databases">
        <authorList>
            <person name="Gilroy R."/>
        </authorList>
    </citation>
    <scope>NUCLEOTIDE SEQUENCE</scope>
    <source>
        <strain evidence="2">CHK199-13235</strain>
    </source>
</reference>
<proteinExistence type="predicted"/>
<feature type="transmembrane region" description="Helical" evidence="1">
    <location>
        <begin position="59"/>
        <end position="88"/>
    </location>
</feature>
<dbReference type="EMBL" id="DVJP01000040">
    <property type="protein sequence ID" value="HIS76383.1"/>
    <property type="molecule type" value="Genomic_DNA"/>
</dbReference>
<dbReference type="AlphaFoldDB" id="A0A9D1FMX3"/>
<comment type="caution">
    <text evidence="2">The sequence shown here is derived from an EMBL/GenBank/DDBJ whole genome shotgun (WGS) entry which is preliminary data.</text>
</comment>
<dbReference type="Pfam" id="PF03862">
    <property type="entry name" value="SpoVAC_SpoVAEB"/>
    <property type="match status" value="1"/>
</dbReference>
<organism evidence="2 3">
    <name type="scientific">Candidatus Merdivicinus excrementipullorum</name>
    <dbReference type="NCBI Taxonomy" id="2840867"/>
    <lineage>
        <taxon>Bacteria</taxon>
        <taxon>Bacillati</taxon>
        <taxon>Bacillota</taxon>
        <taxon>Clostridia</taxon>
        <taxon>Eubacteriales</taxon>
        <taxon>Oscillospiraceae</taxon>
        <taxon>Oscillospiraceae incertae sedis</taxon>
        <taxon>Candidatus Merdivicinus</taxon>
    </lineage>
</organism>
<feature type="transmembrane region" description="Helical" evidence="1">
    <location>
        <begin position="26"/>
        <end position="47"/>
    </location>
</feature>